<dbReference type="EMBL" id="JAWDJW010009928">
    <property type="protein sequence ID" value="KAK3053281.1"/>
    <property type="molecule type" value="Genomic_DNA"/>
</dbReference>
<dbReference type="Proteomes" id="UP001186974">
    <property type="component" value="Unassembled WGS sequence"/>
</dbReference>
<keyword evidence="2" id="KW-1185">Reference proteome</keyword>
<gene>
    <name evidence="1" type="ORF">LTS18_012146</name>
</gene>
<evidence type="ECO:0000313" key="1">
    <source>
        <dbReference type="EMBL" id="KAK3053281.1"/>
    </source>
</evidence>
<accession>A0ACC3CXP9</accession>
<comment type="caution">
    <text evidence="1">The sequence shown here is derived from an EMBL/GenBank/DDBJ whole genome shotgun (WGS) entry which is preliminary data.</text>
</comment>
<proteinExistence type="predicted"/>
<sequence length="257" mass="29045">MEAERKVVELNGKDASTDGLILDISQAVAVAKQGQDRVQLEYMELEEQLQVAYARQRTLQAQVDETLITVFRNCNLLPKAQTSEMPQKGEVELHPLQTGSDSQQAEVPVIFDNSPLSVGPLDWEAEAQTHVRSLSHEQLELKLTAQDRRRYAEMQFDQKLDRDNEALALYLSDKASGEIVPPQEEFDAIRLEYGMQITGILKKAEMAYERAKVEAYEAGVFQGWDQRSFFQDRADDGYTNFWGTDATASAPVELIEL</sequence>
<organism evidence="1 2">
    <name type="scientific">Coniosporium uncinatum</name>
    <dbReference type="NCBI Taxonomy" id="93489"/>
    <lineage>
        <taxon>Eukaryota</taxon>
        <taxon>Fungi</taxon>
        <taxon>Dikarya</taxon>
        <taxon>Ascomycota</taxon>
        <taxon>Pezizomycotina</taxon>
        <taxon>Dothideomycetes</taxon>
        <taxon>Dothideomycetes incertae sedis</taxon>
        <taxon>Coniosporium</taxon>
    </lineage>
</organism>
<reference evidence="1" key="1">
    <citation type="submission" date="2024-09" db="EMBL/GenBank/DDBJ databases">
        <title>Black Yeasts Isolated from many extreme environments.</title>
        <authorList>
            <person name="Coleine C."/>
            <person name="Stajich J.E."/>
            <person name="Selbmann L."/>
        </authorList>
    </citation>
    <scope>NUCLEOTIDE SEQUENCE</scope>
    <source>
        <strain evidence="1">CCFEE 5737</strain>
    </source>
</reference>
<protein>
    <submittedName>
        <fullName evidence="1">Uncharacterized protein</fullName>
    </submittedName>
</protein>
<name>A0ACC3CXP9_9PEZI</name>
<feature type="non-terminal residue" evidence="1">
    <location>
        <position position="257"/>
    </location>
</feature>
<evidence type="ECO:0000313" key="2">
    <source>
        <dbReference type="Proteomes" id="UP001186974"/>
    </source>
</evidence>